<dbReference type="InterPro" id="IPR044068">
    <property type="entry name" value="CB"/>
</dbReference>
<dbReference type="RefSeq" id="WP_124800349.1">
    <property type="nucleotide sequence ID" value="NZ_CP034170.1"/>
</dbReference>
<dbReference type="PANTHER" id="PTHR30349">
    <property type="entry name" value="PHAGE INTEGRASE-RELATED"/>
    <property type="match status" value="1"/>
</dbReference>
<keyword evidence="7 9" id="KW-0233">DNA recombination</keyword>
<evidence type="ECO:0000256" key="3">
    <source>
        <dbReference type="ARBA" id="ARBA00022618"/>
    </source>
</evidence>
<evidence type="ECO:0000313" key="12">
    <source>
        <dbReference type="EMBL" id="AZI59445.1"/>
    </source>
</evidence>
<dbReference type="Gene3D" id="1.10.150.130">
    <property type="match status" value="1"/>
</dbReference>
<evidence type="ECO:0000256" key="2">
    <source>
        <dbReference type="ARBA" id="ARBA00022490"/>
    </source>
</evidence>
<feature type="domain" description="Core-binding (CB)" evidence="11">
    <location>
        <begin position="6"/>
        <end position="92"/>
    </location>
</feature>
<dbReference type="InterPro" id="IPR050090">
    <property type="entry name" value="Tyrosine_recombinase_XerCD"/>
</dbReference>
<dbReference type="PANTHER" id="PTHR30349:SF77">
    <property type="entry name" value="TYROSINE RECOMBINASE XERC"/>
    <property type="match status" value="1"/>
</dbReference>
<evidence type="ECO:0000256" key="1">
    <source>
        <dbReference type="ARBA" id="ARBA00004496"/>
    </source>
</evidence>
<dbReference type="AlphaFoldDB" id="A0A3G8ZRJ5"/>
<feature type="active site" evidence="9">
    <location>
        <position position="179"/>
    </location>
</feature>
<dbReference type="PROSITE" id="PS51900">
    <property type="entry name" value="CB"/>
    <property type="match status" value="1"/>
</dbReference>
<evidence type="ECO:0000256" key="7">
    <source>
        <dbReference type="ARBA" id="ARBA00023172"/>
    </source>
</evidence>
<dbReference type="InterPro" id="IPR011010">
    <property type="entry name" value="DNA_brk_join_enz"/>
</dbReference>
<dbReference type="SUPFAM" id="SSF56349">
    <property type="entry name" value="DNA breaking-rejoining enzymes"/>
    <property type="match status" value="1"/>
</dbReference>
<dbReference type="Pfam" id="PF00589">
    <property type="entry name" value="Phage_integrase"/>
    <property type="match status" value="1"/>
</dbReference>
<comment type="subunit">
    <text evidence="9">Forms a cyclic heterotetrameric complex composed of two molecules of XerC and two molecules of XerD.</text>
</comment>
<feature type="active site" description="O-(3'-phospho-DNA)-tyrosine intermediate" evidence="9">
    <location>
        <position position="309"/>
    </location>
</feature>
<keyword evidence="13" id="KW-1185">Reference proteome</keyword>
<evidence type="ECO:0000256" key="4">
    <source>
        <dbReference type="ARBA" id="ARBA00022829"/>
    </source>
</evidence>
<evidence type="ECO:0000256" key="9">
    <source>
        <dbReference type="HAMAP-Rule" id="MF_01808"/>
    </source>
</evidence>
<comment type="function">
    <text evidence="9">Site-specific tyrosine recombinase, which acts by catalyzing the cutting and rejoining of the recombining DNA molecules. The XerC-XerD complex is essential to convert dimers of the bacterial chromosome into monomers to permit their segregation at cell division. It also contributes to the segregational stability of plasmids.</text>
</comment>
<feature type="active site" evidence="9">
    <location>
        <position position="203"/>
    </location>
</feature>
<proteinExistence type="inferred from homology"/>
<dbReference type="GO" id="GO:0003677">
    <property type="term" value="F:DNA binding"/>
    <property type="evidence" value="ECO:0007669"/>
    <property type="project" value="UniProtKB-UniRule"/>
</dbReference>
<keyword evidence="2 9" id="KW-0963">Cytoplasm</keyword>
<keyword evidence="3 9" id="KW-0132">Cell division</keyword>
<dbReference type="SUPFAM" id="SSF47823">
    <property type="entry name" value="lambda integrase-like, N-terminal domain"/>
    <property type="match status" value="1"/>
</dbReference>
<dbReference type="KEGG" id="nak:EH165_06390"/>
<accession>A0A3G8ZRJ5</accession>
<dbReference type="Gene3D" id="1.10.443.10">
    <property type="entry name" value="Intergrase catalytic core"/>
    <property type="match status" value="1"/>
</dbReference>
<keyword evidence="6 9" id="KW-0238">DNA-binding</keyword>
<dbReference type="Proteomes" id="UP000268084">
    <property type="component" value="Chromosome"/>
</dbReference>
<dbReference type="PROSITE" id="PS51898">
    <property type="entry name" value="TYR_RECOMBINASE"/>
    <property type="match status" value="1"/>
</dbReference>
<dbReference type="InterPro" id="IPR002104">
    <property type="entry name" value="Integrase_catalytic"/>
</dbReference>
<dbReference type="GO" id="GO:0005737">
    <property type="term" value="C:cytoplasm"/>
    <property type="evidence" value="ECO:0007669"/>
    <property type="project" value="UniProtKB-SubCell"/>
</dbReference>
<dbReference type="GO" id="GO:0006313">
    <property type="term" value="P:DNA transposition"/>
    <property type="evidence" value="ECO:0007669"/>
    <property type="project" value="UniProtKB-UniRule"/>
</dbReference>
<dbReference type="EMBL" id="CP034170">
    <property type="protein sequence ID" value="AZI59445.1"/>
    <property type="molecule type" value="Genomic_DNA"/>
</dbReference>
<reference evidence="12 13" key="2">
    <citation type="submission" date="2018-12" db="EMBL/GenBank/DDBJ databases">
        <title>Nakamurella antarcticus sp. nov., isolated from Antarctica South Shetland Islands soil.</title>
        <authorList>
            <person name="Peng F."/>
        </authorList>
    </citation>
    <scope>NUCLEOTIDE SEQUENCE [LARGE SCALE GENOMIC DNA]</scope>
    <source>
        <strain evidence="12 13">S14-144</strain>
    </source>
</reference>
<dbReference type="InterPro" id="IPR010998">
    <property type="entry name" value="Integrase_recombinase_N"/>
</dbReference>
<dbReference type="GO" id="GO:0051301">
    <property type="term" value="P:cell division"/>
    <property type="evidence" value="ECO:0007669"/>
    <property type="project" value="UniProtKB-KW"/>
</dbReference>
<keyword evidence="8 9" id="KW-0131">Cell cycle</keyword>
<dbReference type="Pfam" id="PF02899">
    <property type="entry name" value="Phage_int_SAM_1"/>
    <property type="match status" value="1"/>
</dbReference>
<keyword evidence="5 9" id="KW-0229">DNA integration</keyword>
<evidence type="ECO:0000256" key="5">
    <source>
        <dbReference type="ARBA" id="ARBA00022908"/>
    </source>
</evidence>
<gene>
    <name evidence="9" type="primary">xerC</name>
    <name evidence="12" type="ORF">EH165_06390</name>
</gene>
<comment type="similarity">
    <text evidence="9">Belongs to the 'phage' integrase family. XerC subfamily.</text>
</comment>
<dbReference type="OrthoDB" id="9801717at2"/>
<evidence type="ECO:0000256" key="8">
    <source>
        <dbReference type="ARBA" id="ARBA00023306"/>
    </source>
</evidence>
<keyword evidence="4 9" id="KW-0159">Chromosome partition</keyword>
<reference evidence="12 13" key="1">
    <citation type="submission" date="2018-11" db="EMBL/GenBank/DDBJ databases">
        <authorList>
            <person name="Da X."/>
        </authorList>
    </citation>
    <scope>NUCLEOTIDE SEQUENCE [LARGE SCALE GENOMIC DNA]</scope>
    <source>
        <strain evidence="12 13">S14-144</strain>
    </source>
</reference>
<feature type="active site" evidence="9">
    <location>
        <position position="300"/>
    </location>
</feature>
<dbReference type="InterPro" id="IPR023009">
    <property type="entry name" value="Tyrosine_recombinase_XerC/XerD"/>
</dbReference>
<feature type="active site" evidence="9">
    <location>
        <position position="277"/>
    </location>
</feature>
<comment type="subcellular location">
    <subcellularLocation>
        <location evidence="1 9">Cytoplasm</location>
    </subcellularLocation>
</comment>
<organism evidence="12 13">
    <name type="scientific">Nakamurella antarctica</name>
    <dbReference type="NCBI Taxonomy" id="1902245"/>
    <lineage>
        <taxon>Bacteria</taxon>
        <taxon>Bacillati</taxon>
        <taxon>Actinomycetota</taxon>
        <taxon>Actinomycetes</taxon>
        <taxon>Nakamurellales</taxon>
        <taxon>Nakamurellaceae</taxon>
        <taxon>Nakamurella</taxon>
    </lineage>
</organism>
<evidence type="ECO:0000259" key="10">
    <source>
        <dbReference type="PROSITE" id="PS51898"/>
    </source>
</evidence>
<name>A0A3G8ZRJ5_9ACTN</name>
<dbReference type="HAMAP" id="MF_01808">
    <property type="entry name" value="Recomb_XerC_XerD"/>
    <property type="match status" value="1"/>
</dbReference>
<dbReference type="GO" id="GO:0009037">
    <property type="term" value="F:tyrosine-based site-specific recombinase activity"/>
    <property type="evidence" value="ECO:0007669"/>
    <property type="project" value="UniProtKB-UniRule"/>
</dbReference>
<evidence type="ECO:0000256" key="6">
    <source>
        <dbReference type="ARBA" id="ARBA00023125"/>
    </source>
</evidence>
<dbReference type="InterPro" id="IPR013762">
    <property type="entry name" value="Integrase-like_cat_sf"/>
</dbReference>
<feature type="active site" evidence="9">
    <location>
        <position position="274"/>
    </location>
</feature>
<dbReference type="InterPro" id="IPR004107">
    <property type="entry name" value="Integrase_SAM-like_N"/>
</dbReference>
<evidence type="ECO:0000313" key="13">
    <source>
        <dbReference type="Proteomes" id="UP000268084"/>
    </source>
</evidence>
<feature type="domain" description="Tyr recombinase" evidence="10">
    <location>
        <begin position="113"/>
        <end position="322"/>
    </location>
</feature>
<evidence type="ECO:0000259" key="11">
    <source>
        <dbReference type="PROSITE" id="PS51900"/>
    </source>
</evidence>
<dbReference type="GO" id="GO:0007059">
    <property type="term" value="P:chromosome segregation"/>
    <property type="evidence" value="ECO:0007669"/>
    <property type="project" value="UniProtKB-UniRule"/>
</dbReference>
<protein>
    <recommendedName>
        <fullName evidence="9">Tyrosine recombinase XerC</fullName>
    </recommendedName>
</protein>
<sequence>MQDLLPELTVTLSRYERHLRSERGLSDASVRAYLGDVISLLHHASVLKKPELEHLDLPVLRSWLAKMRTVGGARTSLARRAAAARSFTVWAHTAGLIAADPAARLVAPRTHRTLPSILREDQAAQLLNHPPASGQPGWSATSDAQREDLAGNVAPTSPLAALQLRDNAALEMLYATGVRVSELVGLDIDDVDRRRRVMRVIGKGDKERVVPYGLPADRALELWLTQGRRHVLTASSGAAIFLGVQGRRMDQRAVRTLVHQRLALVEGAPDLGPHGLRHSAATHLLEGGADLRAVQELLGHASLNTTQIYTHISAERLSAVYRQAHPRA</sequence>